<dbReference type="OrthoDB" id="9974421at2759"/>
<organism evidence="1 2">
    <name type="scientific">Cetraspora pellucida</name>
    <dbReference type="NCBI Taxonomy" id="1433469"/>
    <lineage>
        <taxon>Eukaryota</taxon>
        <taxon>Fungi</taxon>
        <taxon>Fungi incertae sedis</taxon>
        <taxon>Mucoromycota</taxon>
        <taxon>Glomeromycotina</taxon>
        <taxon>Glomeromycetes</taxon>
        <taxon>Diversisporales</taxon>
        <taxon>Gigasporaceae</taxon>
        <taxon>Cetraspora</taxon>
    </lineage>
</organism>
<protein>
    <submittedName>
        <fullName evidence="1">20783_t:CDS:1</fullName>
    </submittedName>
</protein>
<evidence type="ECO:0000313" key="1">
    <source>
        <dbReference type="EMBL" id="CAG8804723.1"/>
    </source>
</evidence>
<dbReference type="AlphaFoldDB" id="A0A9N9PCV8"/>
<name>A0A9N9PCV8_9GLOM</name>
<proteinExistence type="predicted"/>
<dbReference type="EMBL" id="CAJVQA010033611">
    <property type="protein sequence ID" value="CAG8804723.1"/>
    <property type="molecule type" value="Genomic_DNA"/>
</dbReference>
<accession>A0A9N9PCV8</accession>
<evidence type="ECO:0000313" key="2">
    <source>
        <dbReference type="Proteomes" id="UP000789759"/>
    </source>
</evidence>
<feature type="non-terminal residue" evidence="1">
    <location>
        <position position="79"/>
    </location>
</feature>
<gene>
    <name evidence="1" type="ORF">CPELLU_LOCUS18034</name>
</gene>
<keyword evidence="2" id="KW-1185">Reference proteome</keyword>
<sequence length="79" mass="8893">MRLHYDAVCHMSRAGKKVALLEKGQERWPGEYSSESTECLKQYNIAIGLLLDIKGTSLVNTNVALEAGPRVWKMTAWPM</sequence>
<comment type="caution">
    <text evidence="1">The sequence shown here is derived from an EMBL/GenBank/DDBJ whole genome shotgun (WGS) entry which is preliminary data.</text>
</comment>
<reference evidence="1" key="1">
    <citation type="submission" date="2021-06" db="EMBL/GenBank/DDBJ databases">
        <authorList>
            <person name="Kallberg Y."/>
            <person name="Tangrot J."/>
            <person name="Rosling A."/>
        </authorList>
    </citation>
    <scope>NUCLEOTIDE SEQUENCE</scope>
    <source>
        <strain evidence="1">FL966</strain>
    </source>
</reference>
<dbReference type="Proteomes" id="UP000789759">
    <property type="component" value="Unassembled WGS sequence"/>
</dbReference>